<dbReference type="InterPro" id="IPR018683">
    <property type="entry name" value="DUF2169"/>
</dbReference>
<reference evidence="2" key="1">
    <citation type="submission" date="2023-11" db="EMBL/GenBank/DDBJ databases">
        <title>Detection of rare carbapenemases in Enterobacterales - comparison of two colorimetric and two CIM-based carbapenemase assays.</title>
        <authorList>
            <person name="Schaffarczyk L."/>
            <person name="Noster J."/>
            <person name="Stelzer Y."/>
            <person name="Sattler J."/>
            <person name="Gatermann S."/>
            <person name="Hamprecht A."/>
        </authorList>
    </citation>
    <scope>NUCLEOTIDE SEQUENCE</scope>
    <source>
        <strain evidence="2">CIM-Cont-037</strain>
    </source>
</reference>
<dbReference type="Proteomes" id="UP001279012">
    <property type="component" value="Unassembled WGS sequence"/>
</dbReference>
<organism evidence="2 3">
    <name type="scientific">Klebsiella aerogenes</name>
    <name type="common">Enterobacter aerogenes</name>
    <dbReference type="NCBI Taxonomy" id="548"/>
    <lineage>
        <taxon>Bacteria</taxon>
        <taxon>Pseudomonadati</taxon>
        <taxon>Pseudomonadota</taxon>
        <taxon>Gammaproteobacteria</taxon>
        <taxon>Enterobacterales</taxon>
        <taxon>Enterobacteriaceae</taxon>
        <taxon>Klebsiella/Raoultella group</taxon>
        <taxon>Klebsiella</taxon>
    </lineage>
</organism>
<gene>
    <name evidence="2" type="ORF">SJ059_27860</name>
</gene>
<name>A0AAW9EAS5_KLEAE</name>
<evidence type="ECO:0000313" key="3">
    <source>
        <dbReference type="Proteomes" id="UP001279012"/>
    </source>
</evidence>
<evidence type="ECO:0000259" key="1">
    <source>
        <dbReference type="Pfam" id="PF09937"/>
    </source>
</evidence>
<dbReference type="Pfam" id="PF09937">
    <property type="entry name" value="DUF2169"/>
    <property type="match status" value="1"/>
</dbReference>
<protein>
    <submittedName>
        <fullName evidence="2">DUF2169 domain-containing protein</fullName>
    </submittedName>
</protein>
<feature type="non-terminal residue" evidence="2">
    <location>
        <position position="91"/>
    </location>
</feature>
<dbReference type="EMBL" id="JAWZZT010000690">
    <property type="protein sequence ID" value="MDX7018239.1"/>
    <property type="molecule type" value="Genomic_DNA"/>
</dbReference>
<evidence type="ECO:0000313" key="2">
    <source>
        <dbReference type="EMBL" id="MDX7018239.1"/>
    </source>
</evidence>
<feature type="domain" description="DUF2169" evidence="1">
    <location>
        <begin position="26"/>
        <end position="88"/>
    </location>
</feature>
<dbReference type="AlphaFoldDB" id="A0AAW9EAS5"/>
<sequence>MKVSNTTPFPYLLYQKVGKKDELFNVIALRQTFRLKTGGHYSDLNEQQYPLNMADRYYHAPETSSLIEETDLVWTRPCTNIHILGVARPKG</sequence>
<accession>A0AAW9EAS5</accession>
<proteinExistence type="predicted"/>
<comment type="caution">
    <text evidence="2">The sequence shown here is derived from an EMBL/GenBank/DDBJ whole genome shotgun (WGS) entry which is preliminary data.</text>
</comment>